<dbReference type="NCBIfam" id="TIGR01596">
    <property type="entry name" value="cas3_HD"/>
    <property type="match status" value="1"/>
</dbReference>
<dbReference type="GO" id="GO:0051607">
    <property type="term" value="P:defense response to virus"/>
    <property type="evidence" value="ECO:0007669"/>
    <property type="project" value="UniProtKB-KW"/>
</dbReference>
<dbReference type="CDD" id="cd09641">
    <property type="entry name" value="Cas3''_I"/>
    <property type="match status" value="1"/>
</dbReference>
<keyword evidence="1" id="KW-0547">Nucleotide-binding</keyword>
<proteinExistence type="inferred from homology"/>
<evidence type="ECO:0000256" key="1">
    <source>
        <dbReference type="ARBA" id="ARBA00022741"/>
    </source>
</evidence>
<dbReference type="GeneID" id="55653944"/>
<keyword evidence="5" id="KW-0051">Antiviral defense</keyword>
<dbReference type="Gene3D" id="3.40.50.300">
    <property type="entry name" value="P-loop containing nucleotide triphosphate hydrolases"/>
    <property type="match status" value="2"/>
</dbReference>
<feature type="domain" description="HD Cas3-type" evidence="8">
    <location>
        <begin position="12"/>
        <end position="176"/>
    </location>
</feature>
<dbReference type="PANTHER" id="PTHR47959:SF16">
    <property type="entry name" value="CRISPR-ASSOCIATED NUCLEASE_HELICASE CAS3-RELATED"/>
    <property type="match status" value="1"/>
</dbReference>
<dbReference type="GO" id="GO:0005524">
    <property type="term" value="F:ATP binding"/>
    <property type="evidence" value="ECO:0007669"/>
    <property type="project" value="UniProtKB-KW"/>
</dbReference>
<keyword evidence="9" id="KW-0540">Nuclease</keyword>
<accession>A0A2R4SW73</accession>
<evidence type="ECO:0000259" key="8">
    <source>
        <dbReference type="PROSITE" id="PS51643"/>
    </source>
</evidence>
<dbReference type="GO" id="GO:0003676">
    <property type="term" value="F:nucleic acid binding"/>
    <property type="evidence" value="ECO:0007669"/>
    <property type="project" value="InterPro"/>
</dbReference>
<evidence type="ECO:0000256" key="6">
    <source>
        <dbReference type="ARBA" id="ARBA00038437"/>
    </source>
</evidence>
<dbReference type="KEGG" id="slk:SLUN_01405"/>
<evidence type="ECO:0000313" key="9">
    <source>
        <dbReference type="EMBL" id="AVZ71102.1"/>
    </source>
</evidence>
<evidence type="ECO:0000256" key="3">
    <source>
        <dbReference type="ARBA" id="ARBA00022806"/>
    </source>
</evidence>
<dbReference type="PROSITE" id="PS51643">
    <property type="entry name" value="HD_CAS3"/>
    <property type="match status" value="1"/>
</dbReference>
<keyword evidence="2" id="KW-0378">Hydrolase</keyword>
<dbReference type="RefSeq" id="WP_108146798.1">
    <property type="nucleotide sequence ID" value="NZ_CP026304.1"/>
</dbReference>
<dbReference type="OrthoDB" id="9810236at2"/>
<dbReference type="Pfam" id="PF22590">
    <property type="entry name" value="Cas3-like_C_2"/>
    <property type="match status" value="1"/>
</dbReference>
<dbReference type="CDD" id="cd17930">
    <property type="entry name" value="DEXHc_cas3"/>
    <property type="match status" value="1"/>
</dbReference>
<evidence type="ECO:0000256" key="5">
    <source>
        <dbReference type="ARBA" id="ARBA00023118"/>
    </source>
</evidence>
<evidence type="ECO:0000313" key="10">
    <source>
        <dbReference type="Proteomes" id="UP000244201"/>
    </source>
</evidence>
<dbReference type="InterPro" id="IPR050079">
    <property type="entry name" value="DEAD_box_RNA_helicase"/>
</dbReference>
<comment type="similarity">
    <text evidence="6">Belongs to the DEAD box helicase family.</text>
</comment>
<dbReference type="Pfam" id="PF00270">
    <property type="entry name" value="DEAD"/>
    <property type="match status" value="1"/>
</dbReference>
<keyword evidence="3" id="KW-0347">Helicase</keyword>
<evidence type="ECO:0000256" key="4">
    <source>
        <dbReference type="ARBA" id="ARBA00022840"/>
    </source>
</evidence>
<keyword evidence="4" id="KW-0067">ATP-binding</keyword>
<dbReference type="GO" id="GO:0004519">
    <property type="term" value="F:endonuclease activity"/>
    <property type="evidence" value="ECO:0007669"/>
    <property type="project" value="UniProtKB-KW"/>
</dbReference>
<reference evidence="9 10" key="1">
    <citation type="submission" date="2018-01" db="EMBL/GenBank/DDBJ databases">
        <title>Complete genome sequence of Streptomyces lunaelactis MM109T, a Ferroverdin A producer isolated from cave moonmilk deposits.</title>
        <authorList>
            <person name="Naome A."/>
            <person name="Martinet L."/>
            <person name="Maciejewska M."/>
            <person name="Anderssen S."/>
            <person name="Adam D."/>
            <person name="Tenconi E."/>
            <person name="Deflandre B."/>
            <person name="Arguelles-Arias A."/>
            <person name="Calusinska M."/>
            <person name="Copieters W."/>
            <person name="Karim L."/>
            <person name="Hanikenne M."/>
            <person name="Baurain D."/>
            <person name="van Wezel G."/>
            <person name="Smargiasso N."/>
            <person name="de Pauw E."/>
            <person name="Delfosse P."/>
            <person name="Rigali S."/>
        </authorList>
    </citation>
    <scope>NUCLEOTIDE SEQUENCE [LARGE SCALE GENOMIC DNA]</scope>
    <source>
        <strain evidence="9 10">MM109</strain>
    </source>
</reference>
<gene>
    <name evidence="9" type="ORF">SLUN_01405</name>
</gene>
<dbReference type="InterPro" id="IPR014001">
    <property type="entry name" value="Helicase_ATP-bd"/>
</dbReference>
<dbReference type="Gene3D" id="1.10.3210.10">
    <property type="entry name" value="Hypothetical protein af1432"/>
    <property type="match status" value="1"/>
</dbReference>
<evidence type="ECO:0000256" key="2">
    <source>
        <dbReference type="ARBA" id="ARBA00022801"/>
    </source>
</evidence>
<dbReference type="SMART" id="SM00487">
    <property type="entry name" value="DEXDc"/>
    <property type="match status" value="1"/>
</dbReference>
<dbReference type="EMBL" id="CP026304">
    <property type="protein sequence ID" value="AVZ71102.1"/>
    <property type="molecule type" value="Genomic_DNA"/>
</dbReference>
<organism evidence="9 10">
    <name type="scientific">Streptomyces lunaelactis</name>
    <dbReference type="NCBI Taxonomy" id="1535768"/>
    <lineage>
        <taxon>Bacteria</taxon>
        <taxon>Bacillati</taxon>
        <taxon>Actinomycetota</taxon>
        <taxon>Actinomycetes</taxon>
        <taxon>Kitasatosporales</taxon>
        <taxon>Streptomycetaceae</taxon>
        <taxon>Streptomyces</taxon>
    </lineage>
</organism>
<feature type="domain" description="Helicase C-terminal" evidence="7">
    <location>
        <begin position="417"/>
        <end position="586"/>
    </location>
</feature>
<sequence length="719" mass="78680">MSDDLFGHSANRRGQRHALTDHLRGTAALARHFADMFGTGELAGYLGLVHDVGKGYCAWQQGLCRAELTGGRVGVDHKAAGVYLAARVMPWEFSGVIEGHHGGLPAKEDLRLVVRGLQKDLPAYVDEAITKVSAVVPEVLRTAPVALPGWVADGSVADLELLIRMTYSALVDADFLDTAAHFSGRPVRLRADADMDALAERFEQRRKASLARRRSTPLDAVREDIYQQALLAGEGDPDIYRLHIPTGGGKTYAAAGFALRHAQKHGHRRVIVAVPFVSITEQNAADYRRMLDPERGLPDVLEHQSSADLGHGWARLAAENWDAPFVITTTVQLFESLFARTPSRMRKLHRLAGSVIVLDEVQALPDHLLVPILSALRTLVERFGVTVLLSSATQPEFWAISAFAGLPQRSVVDDPGPLFNTLRRVRYEWRRGVTLAGVAADAARHRQVLVIVNTTKDANAVHRSLGHRAFHLSTRMTAGHRRETIEKIREQLADGHDVQVVSTSLIEAGVDLDFPRVYRAWTLPESIQQAAGRCNRNGRLPFGTTVVFSATDAGQPFSDEYRRALGEARGRFGPRAADPDDLGALAAYYKARYRSRAGASTTDSTGGLGEPIEKLRTDLNFPAVAGEFQMIDDRMATVVVLRPDLPPDERETVRAAVDLLRSGEPAGVETLRILQPHTASIPRKEADTALLEGRAGTIAGELIEWAGPYHPRRGIEPPA</sequence>
<dbReference type="InterPro" id="IPR054712">
    <property type="entry name" value="Cas3-like_dom"/>
</dbReference>
<dbReference type="GO" id="GO:0016787">
    <property type="term" value="F:hydrolase activity"/>
    <property type="evidence" value="ECO:0007669"/>
    <property type="project" value="UniProtKB-KW"/>
</dbReference>
<dbReference type="InterPro" id="IPR001650">
    <property type="entry name" value="Helicase_C-like"/>
</dbReference>
<evidence type="ECO:0000259" key="7">
    <source>
        <dbReference type="PROSITE" id="PS51194"/>
    </source>
</evidence>
<protein>
    <submittedName>
        <fullName evidence="9">CRISPR-associated endonuclease Cas3</fullName>
    </submittedName>
</protein>
<name>A0A2R4SW73_9ACTN</name>
<dbReference type="PROSITE" id="PS51194">
    <property type="entry name" value="HELICASE_CTER"/>
    <property type="match status" value="1"/>
</dbReference>
<dbReference type="InterPro" id="IPR006483">
    <property type="entry name" value="CRISPR-assoc_Cas3_HD"/>
</dbReference>
<keyword evidence="10" id="KW-1185">Reference proteome</keyword>
<keyword evidence="9" id="KW-0255">Endonuclease</keyword>
<dbReference type="InterPro" id="IPR027417">
    <property type="entry name" value="P-loop_NTPase"/>
</dbReference>
<dbReference type="AlphaFoldDB" id="A0A2R4SW73"/>
<dbReference type="Proteomes" id="UP000244201">
    <property type="component" value="Chromosome"/>
</dbReference>
<dbReference type="PANTHER" id="PTHR47959">
    <property type="entry name" value="ATP-DEPENDENT RNA HELICASE RHLE-RELATED"/>
    <property type="match status" value="1"/>
</dbReference>
<dbReference type="Pfam" id="PF01966">
    <property type="entry name" value="HD"/>
    <property type="match status" value="1"/>
</dbReference>
<dbReference type="GO" id="GO:0005829">
    <property type="term" value="C:cytosol"/>
    <property type="evidence" value="ECO:0007669"/>
    <property type="project" value="TreeGrafter"/>
</dbReference>
<dbReference type="GO" id="GO:0003724">
    <property type="term" value="F:RNA helicase activity"/>
    <property type="evidence" value="ECO:0007669"/>
    <property type="project" value="TreeGrafter"/>
</dbReference>
<dbReference type="SUPFAM" id="SSF52540">
    <property type="entry name" value="P-loop containing nucleoside triphosphate hydrolases"/>
    <property type="match status" value="1"/>
</dbReference>
<dbReference type="InterPro" id="IPR006674">
    <property type="entry name" value="HD_domain"/>
</dbReference>
<dbReference type="InterPro" id="IPR011545">
    <property type="entry name" value="DEAD/DEAH_box_helicase_dom"/>
</dbReference>